<dbReference type="EMBL" id="KY630187">
    <property type="protein sequence ID" value="AQW88733.1"/>
    <property type="molecule type" value="Genomic_DNA"/>
</dbReference>
<reference evidence="2" key="1">
    <citation type="submission" date="2017-02" db="EMBL/GenBank/DDBJ databases">
        <title>Genome sequence of Serratia marcescens phage BF.</title>
        <authorList>
            <person name="Casey E."/>
            <person name="Fitzgerald B."/>
            <person name="Mahony J."/>
            <person name="Lugli G."/>
            <person name="Ventura M."/>
            <person name="van Sinderen D."/>
        </authorList>
    </citation>
    <scope>NUCLEOTIDE SEQUENCE [LARGE SCALE GENOMIC DNA]</scope>
</reference>
<feature type="compositionally biased region" description="Gly residues" evidence="1">
    <location>
        <begin position="262"/>
        <end position="277"/>
    </location>
</feature>
<sequence length="331" mass="35095">MIKYLGNDNKVPNNYVYTSHTGSEYIFLEGLWYNCKNMTIIDPSKNYKMNKAAAQQISEQNISSTLKIGQKYIVNESEYVYVGRNKVTKNDSLLHESINNNIISLMEADNAGGQPPSNPAAGSSAPDGYVYTSNKGKSYVKRGGKWYDTSTKKPINSSAVPSLERAAANKIAQHDASSPVKIGQEFKAKSGKTYRYVGGNRFMSDDGKLLPDSTARQVLANLNNNANNGQGSSSSQGQGQPPASNSGGQPPVPPSNPPSSGSGAGNTGGNPPRGGGNDPLQSLADEIKSSPDAPRIVVLLSRGDALSLLAADILLSGQKKEAAQILNSLNN</sequence>
<feature type="region of interest" description="Disordered" evidence="1">
    <location>
        <begin position="109"/>
        <end position="128"/>
    </location>
</feature>
<gene>
    <name evidence="2" type="ORF">BF_0208</name>
</gene>
<keyword evidence="3" id="KW-1185">Reference proteome</keyword>
<feature type="compositionally biased region" description="Low complexity" evidence="1">
    <location>
        <begin position="223"/>
        <end position="249"/>
    </location>
</feature>
<proteinExistence type="predicted"/>
<name>A0A1S6UAH1_9CAUD</name>
<evidence type="ECO:0000313" key="3">
    <source>
        <dbReference type="Proteomes" id="UP000221837"/>
    </source>
</evidence>
<accession>A0A1S6UAH1</accession>
<evidence type="ECO:0000313" key="2">
    <source>
        <dbReference type="EMBL" id="AQW88733.1"/>
    </source>
</evidence>
<dbReference type="Proteomes" id="UP000221837">
    <property type="component" value="Genome"/>
</dbReference>
<organism evidence="2 3">
    <name type="scientific">Serratia phage BF</name>
    <dbReference type="NCBI Taxonomy" id="1962671"/>
    <lineage>
        <taxon>Viruses</taxon>
        <taxon>Duplodnaviria</taxon>
        <taxon>Heunggongvirae</taxon>
        <taxon>Uroviricota</taxon>
        <taxon>Caudoviricetes</taxon>
        <taxon>Eneladusvirus</taxon>
        <taxon>Eneladusvirus BF</taxon>
    </lineage>
</organism>
<feature type="compositionally biased region" description="Low complexity" evidence="1">
    <location>
        <begin position="111"/>
        <end position="128"/>
    </location>
</feature>
<dbReference type="OrthoDB" id="19250at10239"/>
<protein>
    <submittedName>
        <fullName evidence="2">Structural protein</fullName>
    </submittedName>
</protein>
<evidence type="ECO:0000256" key="1">
    <source>
        <dbReference type="SAM" id="MobiDB-lite"/>
    </source>
</evidence>
<feature type="region of interest" description="Disordered" evidence="1">
    <location>
        <begin position="223"/>
        <end position="291"/>
    </location>
</feature>